<reference evidence="1" key="1">
    <citation type="journal article" date="2021" name="Environ. Microbiol.">
        <title>New insights into the diversity and evolution of the archaeal mobilome from three complete genomes of Saccharolobus shibatae.</title>
        <authorList>
            <person name="Medvedeva S."/>
            <person name="Brandt D."/>
            <person name="Cvirkaite-Krupovic V."/>
            <person name="Liu Y."/>
            <person name="Severinov K."/>
            <person name="Ishino S."/>
            <person name="Ishino Y."/>
            <person name="Prangishvili D."/>
            <person name="Kalinowski J."/>
            <person name="Krupovic M."/>
        </authorList>
    </citation>
    <scope>NUCLEOTIDE SEQUENCE</scope>
    <source>
        <strain evidence="1">BEU9</strain>
    </source>
</reference>
<name>A0A8F5BWJ0_9CREN</name>
<dbReference type="EC" id="3.2.1.196" evidence="1"/>
<dbReference type="GO" id="GO:0016798">
    <property type="term" value="F:hydrolase activity, acting on glycosyl bonds"/>
    <property type="evidence" value="ECO:0007669"/>
    <property type="project" value="UniProtKB-KW"/>
</dbReference>
<keyword evidence="1" id="KW-0378">Hydrolase</keyword>
<dbReference type="PANTHER" id="PTHR43002">
    <property type="entry name" value="GLYCOGEN DEBRANCHING ENZYME"/>
    <property type="match status" value="1"/>
</dbReference>
<dbReference type="AlphaFoldDB" id="A0A8F5BWJ0"/>
<protein>
    <submittedName>
        <fullName evidence="1">Limit dextrin alpha-1,6-maltotetraose-hydrolase</fullName>
        <ecNumber evidence="1">3.2.1.196</ecNumber>
    </submittedName>
</protein>
<dbReference type="Proteomes" id="UP000693941">
    <property type="component" value="Chromosome"/>
</dbReference>
<accession>A0A8F5BWJ0</accession>
<dbReference type="EMBL" id="CP077715">
    <property type="protein sequence ID" value="QXJ32606.1"/>
    <property type="molecule type" value="Genomic_DNA"/>
</dbReference>
<proteinExistence type="predicted"/>
<keyword evidence="1" id="KW-0326">Glycosidase</keyword>
<dbReference type="InterPro" id="IPR017853">
    <property type="entry name" value="GH"/>
</dbReference>
<gene>
    <name evidence="1" type="ORF">J5U21_02257</name>
</gene>
<sequence>MVLDSLRYWVTDMHVDGFRFDLAAALARELYSVNMLNTFFIALQQDPILSRVKLIAEPWDVGQGGYQVGNFPYQWAEWKV</sequence>
<evidence type="ECO:0000313" key="1">
    <source>
        <dbReference type="EMBL" id="QXJ32606.1"/>
    </source>
</evidence>
<dbReference type="SUPFAM" id="SSF51445">
    <property type="entry name" value="(Trans)glycosidases"/>
    <property type="match status" value="1"/>
</dbReference>
<organism evidence="1 2">
    <name type="scientific">Saccharolobus shibatae</name>
    <dbReference type="NCBI Taxonomy" id="2286"/>
    <lineage>
        <taxon>Archaea</taxon>
        <taxon>Thermoproteota</taxon>
        <taxon>Thermoprotei</taxon>
        <taxon>Sulfolobales</taxon>
        <taxon>Sulfolobaceae</taxon>
        <taxon>Saccharolobus</taxon>
    </lineage>
</organism>
<evidence type="ECO:0000313" key="2">
    <source>
        <dbReference type="Proteomes" id="UP000693941"/>
    </source>
</evidence>
<dbReference type="Gene3D" id="3.20.20.80">
    <property type="entry name" value="Glycosidases"/>
    <property type="match status" value="1"/>
</dbReference>